<sequence>MICSPPNNMDVERIRFFKNLTEIQSDTKKETMYYYIMITSMKENEGFYVCGYWLRSNGEVKQSYRSNEVNIQIADVIDDRDTPASWIYYIVGGLVILAVSLLSCLVYKRMEKRKTPSSAAGTRIPHHNPGHGVFREPVNNIPLLVQSQMNNTMCSIIYENTTPANEQAEAETRRMTDSKEQAEEEDHMYLEIETERNNYQNQTTESEYTSLNVSNVSIYYTAHVPFPLPSAYKSSLIKQPKY</sequence>
<accession>A0A8J6EC27</accession>
<dbReference type="Proteomes" id="UP000770717">
    <property type="component" value="Unassembled WGS sequence"/>
</dbReference>
<keyword evidence="1" id="KW-0472">Membrane</keyword>
<evidence type="ECO:0000313" key="3">
    <source>
        <dbReference type="Proteomes" id="UP000770717"/>
    </source>
</evidence>
<feature type="transmembrane region" description="Helical" evidence="1">
    <location>
        <begin position="86"/>
        <end position="107"/>
    </location>
</feature>
<name>A0A8J6EC27_ELECQ</name>
<keyword evidence="1" id="KW-1133">Transmembrane helix</keyword>
<comment type="caution">
    <text evidence="2">The sequence shown here is derived from an EMBL/GenBank/DDBJ whole genome shotgun (WGS) entry which is preliminary data.</text>
</comment>
<keyword evidence="1" id="KW-0812">Transmembrane</keyword>
<organism evidence="2 3">
    <name type="scientific">Eleutherodactylus coqui</name>
    <name type="common">Puerto Rican coqui</name>
    <dbReference type="NCBI Taxonomy" id="57060"/>
    <lineage>
        <taxon>Eukaryota</taxon>
        <taxon>Metazoa</taxon>
        <taxon>Chordata</taxon>
        <taxon>Craniata</taxon>
        <taxon>Vertebrata</taxon>
        <taxon>Euteleostomi</taxon>
        <taxon>Amphibia</taxon>
        <taxon>Batrachia</taxon>
        <taxon>Anura</taxon>
        <taxon>Neobatrachia</taxon>
        <taxon>Hyloidea</taxon>
        <taxon>Eleutherodactylidae</taxon>
        <taxon>Eleutherodactylinae</taxon>
        <taxon>Eleutherodactylus</taxon>
        <taxon>Eleutherodactylus</taxon>
    </lineage>
</organism>
<protein>
    <submittedName>
        <fullName evidence="2">Uncharacterized protein</fullName>
    </submittedName>
</protein>
<reference evidence="2" key="1">
    <citation type="thesis" date="2020" institute="ProQuest LLC" country="789 East Eisenhower Parkway, Ann Arbor, MI, USA">
        <title>Comparative Genomics and Chromosome Evolution.</title>
        <authorList>
            <person name="Mudd A.B."/>
        </authorList>
    </citation>
    <scope>NUCLEOTIDE SEQUENCE</scope>
    <source>
        <strain evidence="2">HN-11 Male</strain>
        <tissue evidence="2">Kidney and liver</tissue>
    </source>
</reference>
<dbReference type="EMBL" id="WNTK01010714">
    <property type="protein sequence ID" value="KAG9462551.1"/>
    <property type="molecule type" value="Genomic_DNA"/>
</dbReference>
<gene>
    <name evidence="2" type="ORF">GDO78_013886</name>
</gene>
<dbReference type="AlphaFoldDB" id="A0A8J6EC27"/>
<proteinExistence type="predicted"/>
<evidence type="ECO:0000256" key="1">
    <source>
        <dbReference type="SAM" id="Phobius"/>
    </source>
</evidence>
<keyword evidence="3" id="KW-1185">Reference proteome</keyword>
<evidence type="ECO:0000313" key="2">
    <source>
        <dbReference type="EMBL" id="KAG9462551.1"/>
    </source>
</evidence>